<feature type="non-terminal residue" evidence="2">
    <location>
        <position position="1"/>
    </location>
</feature>
<protein>
    <submittedName>
        <fullName evidence="2">M28 family peptidase</fullName>
    </submittedName>
</protein>
<reference evidence="2" key="1">
    <citation type="journal article" date="2020" name="mSystems">
        <title>Genome- and Community-Level Interaction Insights into Carbon Utilization and Element Cycling Functions of Hydrothermarchaeota in Hydrothermal Sediment.</title>
        <authorList>
            <person name="Zhou Z."/>
            <person name="Liu Y."/>
            <person name="Xu W."/>
            <person name="Pan J."/>
            <person name="Luo Z.H."/>
            <person name="Li M."/>
        </authorList>
    </citation>
    <scope>NUCLEOTIDE SEQUENCE [LARGE SCALE GENOMIC DNA]</scope>
    <source>
        <strain evidence="2">HyVt-489</strain>
    </source>
</reference>
<dbReference type="Pfam" id="PF04389">
    <property type="entry name" value="Peptidase_M28"/>
    <property type="match status" value="1"/>
</dbReference>
<sequence length="145" mass="16312">GLLGARNYVKTSGSFNTRPVLNLNLDMIAQSQKNELYMSGSYHTPALKSYIEQAAQGTDINLLFGHDRPEDGNDDWTSQSDHAAFHNVGVPFVYFGVEDHPYYHKPTDTFETLPLDFYKKSLNTVVNAAHILDDHLDTLAKPVER</sequence>
<name>A0A7C3C1K1_9PROT</name>
<dbReference type="AlphaFoldDB" id="A0A7C3C1K1"/>
<feature type="domain" description="Peptidase M28" evidence="1">
    <location>
        <begin position="1"/>
        <end position="127"/>
    </location>
</feature>
<dbReference type="SUPFAM" id="SSF53187">
    <property type="entry name" value="Zn-dependent exopeptidases"/>
    <property type="match status" value="1"/>
</dbReference>
<gene>
    <name evidence="2" type="ORF">ENJ46_02955</name>
</gene>
<dbReference type="EMBL" id="DRMN01000194">
    <property type="protein sequence ID" value="HFB54859.1"/>
    <property type="molecule type" value="Genomic_DNA"/>
</dbReference>
<proteinExistence type="predicted"/>
<dbReference type="Gene3D" id="3.40.630.10">
    <property type="entry name" value="Zn peptidases"/>
    <property type="match status" value="1"/>
</dbReference>
<dbReference type="Proteomes" id="UP000886042">
    <property type="component" value="Unassembled WGS sequence"/>
</dbReference>
<comment type="caution">
    <text evidence="2">The sequence shown here is derived from an EMBL/GenBank/DDBJ whole genome shotgun (WGS) entry which is preliminary data.</text>
</comment>
<evidence type="ECO:0000259" key="1">
    <source>
        <dbReference type="Pfam" id="PF04389"/>
    </source>
</evidence>
<evidence type="ECO:0000313" key="2">
    <source>
        <dbReference type="EMBL" id="HFB54859.1"/>
    </source>
</evidence>
<organism evidence="2">
    <name type="scientific">Hellea balneolensis</name>
    <dbReference type="NCBI Taxonomy" id="287478"/>
    <lineage>
        <taxon>Bacteria</taxon>
        <taxon>Pseudomonadati</taxon>
        <taxon>Pseudomonadota</taxon>
        <taxon>Alphaproteobacteria</taxon>
        <taxon>Maricaulales</taxon>
        <taxon>Robiginitomaculaceae</taxon>
        <taxon>Hellea</taxon>
    </lineage>
</organism>
<accession>A0A7C3C1K1</accession>
<dbReference type="InterPro" id="IPR007484">
    <property type="entry name" value="Peptidase_M28"/>
</dbReference>